<protein>
    <submittedName>
        <fullName evidence="2">Uncharacterized protein LOC114326508</fullName>
    </submittedName>
</protein>
<name>A0A6P7F5F0_DIAVI</name>
<accession>A0A6P7F5F0</accession>
<dbReference type="InParanoid" id="A0A6P7F5F0"/>
<sequence>MVKKHIEQFPAMESHYVRKSTKKLYLESRLSIYKMYNLYKNDFCKNNNLDNPVSEKTYRIIFCNNYNYSFFKPKKDLCSTCTKYEQASPTEKRELEAQYTFHLMRKNQCNEAKENAKIRCKNDPTFTMCSFDLQSVLKLPSSGVSVFYYSRKICVYNLTIYVGYGEKAHCFTWNELNGKRGSNEIGSTLFKFLQSLPSVVNHVSLFCDTCGGQNRNQNVAAVMLYAVQMIPNLKIIEIKFLESGHSHMECDSMHSAIESAKKYESAFTMNDWARIFKSARSFNPKNKKKGEYEVHILKYKDFFNLQELSSNLIKNRNKDENGETVSWLNIKCLRFQKENPEAFFYRYDHSSDYKKVNISGRGRPKQLPIELKSAYQQLLPISSKKNLIF</sequence>
<organism evidence="2">
    <name type="scientific">Diabrotica virgifera virgifera</name>
    <name type="common">western corn rootworm</name>
    <dbReference type="NCBI Taxonomy" id="50390"/>
    <lineage>
        <taxon>Eukaryota</taxon>
        <taxon>Metazoa</taxon>
        <taxon>Ecdysozoa</taxon>
        <taxon>Arthropoda</taxon>
        <taxon>Hexapoda</taxon>
        <taxon>Insecta</taxon>
        <taxon>Pterygota</taxon>
        <taxon>Neoptera</taxon>
        <taxon>Endopterygota</taxon>
        <taxon>Coleoptera</taxon>
        <taxon>Polyphaga</taxon>
        <taxon>Cucujiformia</taxon>
        <taxon>Chrysomeloidea</taxon>
        <taxon>Chrysomelidae</taxon>
        <taxon>Galerucinae</taxon>
        <taxon>Diabroticina</taxon>
        <taxon>Diabroticites</taxon>
        <taxon>Diabrotica</taxon>
    </lineage>
</organism>
<evidence type="ECO:0000313" key="2">
    <source>
        <dbReference type="RefSeq" id="XP_028130701.1"/>
    </source>
</evidence>
<dbReference type="RefSeq" id="XP_028130701.1">
    <property type="nucleotide sequence ID" value="XM_028274900.1"/>
</dbReference>
<dbReference type="PANTHER" id="PTHR10773:SF19">
    <property type="match status" value="1"/>
</dbReference>
<feature type="domain" description="DUF7869" evidence="1">
    <location>
        <begin position="167"/>
        <end position="287"/>
    </location>
</feature>
<evidence type="ECO:0000259" key="1">
    <source>
        <dbReference type="Pfam" id="PF25273"/>
    </source>
</evidence>
<dbReference type="PANTHER" id="PTHR10773">
    <property type="entry name" value="DNA-DIRECTED RNA POLYMERASES I, II, AND III SUBUNIT RPABC2"/>
    <property type="match status" value="1"/>
</dbReference>
<dbReference type="Pfam" id="PF25273">
    <property type="entry name" value="DUF7869"/>
    <property type="match status" value="1"/>
</dbReference>
<dbReference type="AlphaFoldDB" id="A0A6P7F5F0"/>
<reference evidence="2" key="1">
    <citation type="submission" date="2025-08" db="UniProtKB">
        <authorList>
            <consortium name="RefSeq"/>
        </authorList>
    </citation>
    <scope>IDENTIFICATION</scope>
    <source>
        <tissue evidence="2">Whole insect</tissue>
    </source>
</reference>
<proteinExistence type="predicted"/>
<gene>
    <name evidence="2" type="primary">LOC114326508</name>
</gene>
<dbReference type="InterPro" id="IPR057191">
    <property type="entry name" value="DUF7869"/>
</dbReference>